<comment type="subcellular location">
    <subcellularLocation>
        <location evidence="1">Cell membrane</location>
        <topology evidence="1">Multi-pass membrane protein</topology>
    </subcellularLocation>
</comment>
<dbReference type="GO" id="GO:0022857">
    <property type="term" value="F:transmembrane transporter activity"/>
    <property type="evidence" value="ECO:0007669"/>
    <property type="project" value="TreeGrafter"/>
</dbReference>
<dbReference type="EMBL" id="SMGO01000001">
    <property type="protein sequence ID" value="TCK84808.1"/>
    <property type="molecule type" value="Genomic_DNA"/>
</dbReference>
<keyword evidence="2" id="KW-1003">Cell membrane</keyword>
<evidence type="ECO:0000256" key="6">
    <source>
        <dbReference type="ARBA" id="ARBA00038076"/>
    </source>
</evidence>
<feature type="domain" description="ABC3 transporter permease C-terminal" evidence="8">
    <location>
        <begin position="294"/>
        <end position="407"/>
    </location>
</feature>
<feature type="transmembrane region" description="Helical" evidence="7">
    <location>
        <begin position="290"/>
        <end position="312"/>
    </location>
</feature>
<comment type="similarity">
    <text evidence="6">Belongs to the ABC-4 integral membrane protein family.</text>
</comment>
<reference evidence="10 11" key="1">
    <citation type="submission" date="2019-03" db="EMBL/GenBank/DDBJ databases">
        <title>Genomic Encyclopedia of Archaeal and Bacterial Type Strains, Phase II (KMG-II): from individual species to whole genera.</title>
        <authorList>
            <person name="Goeker M."/>
        </authorList>
    </citation>
    <scope>NUCLEOTIDE SEQUENCE [LARGE SCALE GENOMIC DNA]</scope>
    <source>
        <strain evidence="10 11">DSM 22554</strain>
    </source>
</reference>
<organism evidence="10 11">
    <name type="scientific">Albibacterium bauzanense</name>
    <dbReference type="NCBI Taxonomy" id="653929"/>
    <lineage>
        <taxon>Bacteria</taxon>
        <taxon>Pseudomonadati</taxon>
        <taxon>Bacteroidota</taxon>
        <taxon>Sphingobacteriia</taxon>
        <taxon>Sphingobacteriales</taxon>
        <taxon>Sphingobacteriaceae</taxon>
        <taxon>Albibacterium</taxon>
    </lineage>
</organism>
<evidence type="ECO:0000256" key="5">
    <source>
        <dbReference type="ARBA" id="ARBA00023136"/>
    </source>
</evidence>
<evidence type="ECO:0000313" key="10">
    <source>
        <dbReference type="EMBL" id="TCK84808.1"/>
    </source>
</evidence>
<evidence type="ECO:0000256" key="1">
    <source>
        <dbReference type="ARBA" id="ARBA00004651"/>
    </source>
</evidence>
<dbReference type="InterPro" id="IPR003838">
    <property type="entry name" value="ABC3_permease_C"/>
</dbReference>
<keyword evidence="3 7" id="KW-0812">Transmembrane</keyword>
<accession>A0A4R1LZ18</accession>
<sequence length="413" mass="45399">MIVLKLLGESFRFAFSALRGNKTRTLLSLLGITIGIMTIIAVFSAVDTLRSNLESSVEKLGSKTIYVAKWPWDGGPDFPWWKYENRPEPTLRDFEQLQSRLTMVDGICYSVSLGNRTVKFLNNNVEGATISGASYDFYKIRDLEFESGRYFTSLESDHGTPVSIIGSTIAGALYPNMDPIGKELVILGRKTIVIGIFKEEGEGMLMDVSLDNSILVPLNFIKNLIHVEDYGPNIVIQAAVKYPLEETESEVRGVLRSIHRLSPIQEDDFSLNKTTLITAQLDELFTIINAAGLFIGIFSILVGGFGIANIMFVSVKERTPLIGIQKSLGAKNYFILAQFLIEAIMLCILGGLIGLGIVYLLAFIVKMGFDLAIVVDFSKVILTLILSTVIGLIAGIIPAVMASRLDPVEAIRS</sequence>
<dbReference type="OrthoDB" id="9770036at2"/>
<dbReference type="PANTHER" id="PTHR30572">
    <property type="entry name" value="MEMBRANE COMPONENT OF TRANSPORTER-RELATED"/>
    <property type="match status" value="1"/>
</dbReference>
<dbReference type="AlphaFoldDB" id="A0A4R1LZ18"/>
<evidence type="ECO:0000259" key="8">
    <source>
        <dbReference type="Pfam" id="PF02687"/>
    </source>
</evidence>
<comment type="caution">
    <text evidence="10">The sequence shown here is derived from an EMBL/GenBank/DDBJ whole genome shotgun (WGS) entry which is preliminary data.</text>
</comment>
<evidence type="ECO:0000313" key="11">
    <source>
        <dbReference type="Proteomes" id="UP000294616"/>
    </source>
</evidence>
<dbReference type="Proteomes" id="UP000294616">
    <property type="component" value="Unassembled WGS sequence"/>
</dbReference>
<evidence type="ECO:0000256" key="2">
    <source>
        <dbReference type="ARBA" id="ARBA00022475"/>
    </source>
</evidence>
<evidence type="ECO:0000256" key="7">
    <source>
        <dbReference type="SAM" id="Phobius"/>
    </source>
</evidence>
<dbReference type="Pfam" id="PF02687">
    <property type="entry name" value="FtsX"/>
    <property type="match status" value="1"/>
</dbReference>
<gene>
    <name evidence="10" type="ORF">C8N28_0102</name>
</gene>
<protein>
    <submittedName>
        <fullName evidence="10">Putative ABC transport system permease protein</fullName>
    </submittedName>
</protein>
<evidence type="ECO:0000256" key="4">
    <source>
        <dbReference type="ARBA" id="ARBA00022989"/>
    </source>
</evidence>
<dbReference type="RefSeq" id="WP_132220471.1">
    <property type="nucleotide sequence ID" value="NZ_SMGO01000001.1"/>
</dbReference>
<proteinExistence type="inferred from homology"/>
<dbReference type="GO" id="GO:0005886">
    <property type="term" value="C:plasma membrane"/>
    <property type="evidence" value="ECO:0007669"/>
    <property type="project" value="UniProtKB-SubCell"/>
</dbReference>
<name>A0A4R1LZ18_9SPHI</name>
<evidence type="ECO:0000256" key="3">
    <source>
        <dbReference type="ARBA" id="ARBA00022692"/>
    </source>
</evidence>
<dbReference type="PANTHER" id="PTHR30572:SF4">
    <property type="entry name" value="ABC TRANSPORTER PERMEASE YTRF"/>
    <property type="match status" value="1"/>
</dbReference>
<keyword evidence="5 7" id="KW-0472">Membrane</keyword>
<dbReference type="InterPro" id="IPR050250">
    <property type="entry name" value="Macrolide_Exporter_MacB"/>
</dbReference>
<feature type="transmembrane region" description="Helical" evidence="7">
    <location>
        <begin position="381"/>
        <end position="402"/>
    </location>
</feature>
<dbReference type="Pfam" id="PF12704">
    <property type="entry name" value="MacB_PCD"/>
    <property type="match status" value="1"/>
</dbReference>
<feature type="domain" description="MacB-like periplasmic core" evidence="9">
    <location>
        <begin position="25"/>
        <end position="252"/>
    </location>
</feature>
<feature type="transmembrane region" description="Helical" evidence="7">
    <location>
        <begin position="26"/>
        <end position="46"/>
    </location>
</feature>
<dbReference type="InterPro" id="IPR025857">
    <property type="entry name" value="MacB_PCD"/>
</dbReference>
<keyword evidence="11" id="KW-1185">Reference proteome</keyword>
<evidence type="ECO:0000259" key="9">
    <source>
        <dbReference type="Pfam" id="PF12704"/>
    </source>
</evidence>
<keyword evidence="4 7" id="KW-1133">Transmembrane helix</keyword>
<feature type="transmembrane region" description="Helical" evidence="7">
    <location>
        <begin position="333"/>
        <end position="361"/>
    </location>
</feature>